<evidence type="ECO:0000313" key="3">
    <source>
        <dbReference type="Proteomes" id="UP000536534"/>
    </source>
</evidence>
<feature type="domain" description="AB hydrolase-1" evidence="1">
    <location>
        <begin position="54"/>
        <end position="259"/>
    </location>
</feature>
<sequence>MLTDTVPTAATYAALLPEARRQAAAIEPESTWWPWRGHDVHVLRALRSEATVRVLVVHGAGAHSAALWPLAALLAERGMEVAAVDLPLYGRTTSPNPAAVRYGDWVELLTEFVAAEQDGRPLILLGASIGGLLACEVAARSSEVEAVAATSLLDPSDWRVQMHLTRYGPLGLLSRPLSLLARGRLARTRIPIRLVANLNRMSRDPRLSQLCARDPRGGGAQVPLGFFASYLRYRHTPPEQMRTPLTLVHPSRDRWTPAELSIRFLRRVTA</sequence>
<dbReference type="Pfam" id="PF12697">
    <property type="entry name" value="Abhydrolase_6"/>
    <property type="match status" value="1"/>
</dbReference>
<feature type="non-terminal residue" evidence="2">
    <location>
        <position position="270"/>
    </location>
</feature>
<comment type="caution">
    <text evidence="2">The sequence shown here is derived from an EMBL/GenBank/DDBJ whole genome shotgun (WGS) entry which is preliminary data.</text>
</comment>
<dbReference type="EMBL" id="JAAYYV010000092">
    <property type="protein sequence ID" value="NLF53455.1"/>
    <property type="molecule type" value="Genomic_DNA"/>
</dbReference>
<dbReference type="InterPro" id="IPR000073">
    <property type="entry name" value="AB_hydrolase_1"/>
</dbReference>
<dbReference type="SUPFAM" id="SSF53474">
    <property type="entry name" value="alpha/beta-Hydrolases"/>
    <property type="match status" value="1"/>
</dbReference>
<reference evidence="2 3" key="1">
    <citation type="journal article" date="2020" name="Biotechnol. Biofuels">
        <title>New insights from the biogas microbiome by comprehensive genome-resolved metagenomics of nearly 1600 species originating from multiple anaerobic digesters.</title>
        <authorList>
            <person name="Campanaro S."/>
            <person name="Treu L."/>
            <person name="Rodriguez-R L.M."/>
            <person name="Kovalovszki A."/>
            <person name="Ziels R.M."/>
            <person name="Maus I."/>
            <person name="Zhu X."/>
            <person name="Kougias P.G."/>
            <person name="Basile A."/>
            <person name="Luo G."/>
            <person name="Schluter A."/>
            <person name="Konstantinidis K.T."/>
            <person name="Angelidaki I."/>
        </authorList>
    </citation>
    <scope>NUCLEOTIDE SEQUENCE [LARGE SCALE GENOMIC DNA]</scope>
    <source>
        <strain evidence="2">AS06rmzACSIP_256</strain>
    </source>
</reference>
<dbReference type="Proteomes" id="UP000536534">
    <property type="component" value="Unassembled WGS sequence"/>
</dbReference>
<evidence type="ECO:0000259" key="1">
    <source>
        <dbReference type="Pfam" id="PF12697"/>
    </source>
</evidence>
<organism evidence="2 3">
    <name type="scientific">Thauera phenolivorans</name>
    <dbReference type="NCBI Taxonomy" id="1792543"/>
    <lineage>
        <taxon>Bacteria</taxon>
        <taxon>Pseudomonadati</taxon>
        <taxon>Pseudomonadota</taxon>
        <taxon>Betaproteobacteria</taxon>
        <taxon>Rhodocyclales</taxon>
        <taxon>Zoogloeaceae</taxon>
        <taxon>Thauera</taxon>
    </lineage>
</organism>
<proteinExistence type="predicted"/>
<dbReference type="AlphaFoldDB" id="A0A7X7R6U3"/>
<dbReference type="InterPro" id="IPR029058">
    <property type="entry name" value="AB_hydrolase_fold"/>
</dbReference>
<dbReference type="Gene3D" id="3.40.50.1820">
    <property type="entry name" value="alpha/beta hydrolase"/>
    <property type="match status" value="1"/>
</dbReference>
<dbReference type="GO" id="GO:0016787">
    <property type="term" value="F:hydrolase activity"/>
    <property type="evidence" value="ECO:0007669"/>
    <property type="project" value="UniProtKB-KW"/>
</dbReference>
<keyword evidence="2" id="KW-0378">Hydrolase</keyword>
<name>A0A7X7R6U3_9RHOO</name>
<protein>
    <submittedName>
        <fullName evidence="2">Alpha/beta fold hydrolase</fullName>
    </submittedName>
</protein>
<dbReference type="PANTHER" id="PTHR46438">
    <property type="entry name" value="ALPHA/BETA-HYDROLASES SUPERFAMILY PROTEIN"/>
    <property type="match status" value="1"/>
</dbReference>
<gene>
    <name evidence="2" type="ORF">GX576_03460</name>
</gene>
<evidence type="ECO:0000313" key="2">
    <source>
        <dbReference type="EMBL" id="NLF53455.1"/>
    </source>
</evidence>
<accession>A0A7X7R6U3</accession>